<dbReference type="InterPro" id="IPR046335">
    <property type="entry name" value="LacI/GalR-like_sensor"/>
</dbReference>
<dbReference type="InterPro" id="IPR000843">
    <property type="entry name" value="HTH_LacI"/>
</dbReference>
<keyword evidence="1" id="KW-0805">Transcription regulation</keyword>
<dbReference type="CDD" id="cd01544">
    <property type="entry name" value="PBP1_GalR"/>
    <property type="match status" value="1"/>
</dbReference>
<dbReference type="SUPFAM" id="SSF53822">
    <property type="entry name" value="Periplasmic binding protein-like I"/>
    <property type="match status" value="1"/>
</dbReference>
<keyword evidence="3" id="KW-0804">Transcription</keyword>
<proteinExistence type="predicted"/>
<keyword evidence="2" id="KW-0238">DNA-binding</keyword>
<evidence type="ECO:0000256" key="3">
    <source>
        <dbReference type="ARBA" id="ARBA00023163"/>
    </source>
</evidence>
<dbReference type="Pfam" id="PF13377">
    <property type="entry name" value="Peripla_BP_3"/>
    <property type="match status" value="1"/>
</dbReference>
<dbReference type="InterPro" id="IPR010982">
    <property type="entry name" value="Lambda_DNA-bd_dom_sf"/>
</dbReference>
<reference evidence="5 6" key="1">
    <citation type="submission" date="2016-07" db="EMBL/GenBank/DDBJ databases">
        <authorList>
            <person name="Townsley L."/>
            <person name="Shank E.A."/>
        </authorList>
    </citation>
    <scope>NUCLEOTIDE SEQUENCE [LARGE SCALE GENOMIC DNA]</scope>
    <source>
        <strain evidence="5 6">CH01</strain>
    </source>
</reference>
<gene>
    <name evidence="5" type="ORF">BED47_16550</name>
</gene>
<dbReference type="PROSITE" id="PS00356">
    <property type="entry name" value="HTH_LACI_1"/>
    <property type="match status" value="1"/>
</dbReference>
<comment type="caution">
    <text evidence="5">The sequence shown here is derived from an EMBL/GenBank/DDBJ whole genome shotgun (WGS) entry which is preliminary data.</text>
</comment>
<dbReference type="SUPFAM" id="SSF47413">
    <property type="entry name" value="lambda repressor-like DNA-binding domains"/>
    <property type="match status" value="1"/>
</dbReference>
<dbReference type="InterPro" id="IPR028082">
    <property type="entry name" value="Peripla_BP_I"/>
</dbReference>
<dbReference type="Gene3D" id="1.10.260.40">
    <property type="entry name" value="lambda repressor-like DNA-binding domains"/>
    <property type="match status" value="1"/>
</dbReference>
<evidence type="ECO:0000259" key="4">
    <source>
        <dbReference type="PROSITE" id="PS50932"/>
    </source>
</evidence>
<dbReference type="PRINTS" id="PR00036">
    <property type="entry name" value="HTHLACI"/>
</dbReference>
<accession>A0ABX2ZXH7</accession>
<name>A0ABX2ZXH7_9BACI</name>
<dbReference type="PROSITE" id="PS50932">
    <property type="entry name" value="HTH_LACI_2"/>
    <property type="match status" value="1"/>
</dbReference>
<dbReference type="RefSeq" id="WP_069032743.1">
    <property type="nucleotide sequence ID" value="NZ_MDKC01000003.1"/>
</dbReference>
<sequence length="328" mass="36967">MTTIKEIAEKAGVSIATVSRVLNYDPALSVSDDTKQRIFETAEKLSYKKKSKVKKNIAKIALVKGDNGNEELSDLFYMLIRFGIENKCEQNSLHISTFFRGNEKGMLDEQILGVIALGKFDDQQISSLKKVSKNIVFVDFSPDEEKYDSVVTDYENAIIKVLDHFISHGHQKIGYIGGREYDKKQGQKINSRVKTYKSYLEEKGLFRKENLYLSEFTAEAGFNLMNKAIREQGGDLPTAFIIGCDTMAVGCLRALHEAKISVPERVNLIGMNDFVFSKYLFPSLSTLKVYTELMGESAVDLLMERLLGRKVAKKVIVPTTLKIRQSSL</sequence>
<dbReference type="Pfam" id="PF00356">
    <property type="entry name" value="LacI"/>
    <property type="match status" value="1"/>
</dbReference>
<dbReference type="Gene3D" id="3.40.50.2300">
    <property type="match status" value="2"/>
</dbReference>
<evidence type="ECO:0000313" key="5">
    <source>
        <dbReference type="EMBL" id="ODG93119.1"/>
    </source>
</evidence>
<evidence type="ECO:0000313" key="6">
    <source>
        <dbReference type="Proteomes" id="UP000094580"/>
    </source>
</evidence>
<protein>
    <submittedName>
        <fullName evidence="5">LacI family transcriptional regulator</fullName>
    </submittedName>
</protein>
<feature type="domain" description="HTH lacI-type" evidence="4">
    <location>
        <begin position="2"/>
        <end position="64"/>
    </location>
</feature>
<evidence type="ECO:0000256" key="2">
    <source>
        <dbReference type="ARBA" id="ARBA00023125"/>
    </source>
</evidence>
<dbReference type="PANTHER" id="PTHR30146:SF149">
    <property type="entry name" value="HTH-TYPE TRANSCRIPTIONAL REGULATOR EBGR"/>
    <property type="match status" value="1"/>
</dbReference>
<keyword evidence="6" id="KW-1185">Reference proteome</keyword>
<evidence type="ECO:0000256" key="1">
    <source>
        <dbReference type="ARBA" id="ARBA00023015"/>
    </source>
</evidence>
<dbReference type="Proteomes" id="UP000094580">
    <property type="component" value="Unassembled WGS sequence"/>
</dbReference>
<dbReference type="PANTHER" id="PTHR30146">
    <property type="entry name" value="LACI-RELATED TRANSCRIPTIONAL REPRESSOR"/>
    <property type="match status" value="1"/>
</dbReference>
<dbReference type="CDD" id="cd01392">
    <property type="entry name" value="HTH_LacI"/>
    <property type="match status" value="1"/>
</dbReference>
<dbReference type="EMBL" id="MDKC01000003">
    <property type="protein sequence ID" value="ODG93119.1"/>
    <property type="molecule type" value="Genomic_DNA"/>
</dbReference>
<dbReference type="SMART" id="SM00354">
    <property type="entry name" value="HTH_LACI"/>
    <property type="match status" value="1"/>
</dbReference>
<organism evidence="5 6">
    <name type="scientific">Gottfriedia luciferensis</name>
    <dbReference type="NCBI Taxonomy" id="178774"/>
    <lineage>
        <taxon>Bacteria</taxon>
        <taxon>Bacillati</taxon>
        <taxon>Bacillota</taxon>
        <taxon>Bacilli</taxon>
        <taxon>Bacillales</taxon>
        <taxon>Bacillaceae</taxon>
        <taxon>Gottfriedia</taxon>
    </lineage>
</organism>